<dbReference type="eggNOG" id="KOG0605">
    <property type="taxonomic scope" value="Eukaryota"/>
</dbReference>
<evidence type="ECO:0000256" key="7">
    <source>
        <dbReference type="ARBA" id="ARBA00022840"/>
    </source>
</evidence>
<name>H2ASJ4_KAZAF</name>
<keyword evidence="7" id="KW-0067">ATP-binding</keyword>
<dbReference type="Proteomes" id="UP000005220">
    <property type="component" value="Chromosome 3"/>
</dbReference>
<dbReference type="PROSITE" id="PS00108">
    <property type="entry name" value="PROTEIN_KINASE_ST"/>
    <property type="match status" value="1"/>
</dbReference>
<feature type="compositionally biased region" description="Low complexity" evidence="11">
    <location>
        <begin position="443"/>
        <end position="458"/>
    </location>
</feature>
<dbReference type="SUPFAM" id="SSF56112">
    <property type="entry name" value="Protein kinase-like (PK-like)"/>
    <property type="match status" value="1"/>
</dbReference>
<dbReference type="STRING" id="1071382.H2ASJ4"/>
<evidence type="ECO:0000313" key="15">
    <source>
        <dbReference type="EMBL" id="CCF57344.1"/>
    </source>
</evidence>
<dbReference type="KEGG" id="kaf:KAFR_0C03520"/>
<dbReference type="InterPro" id="IPR008271">
    <property type="entry name" value="Ser/Thr_kinase_AS"/>
</dbReference>
<dbReference type="Gene3D" id="3.30.200.20">
    <property type="entry name" value="Phosphorylase Kinase, domain 1"/>
    <property type="match status" value="1"/>
</dbReference>
<evidence type="ECO:0000256" key="1">
    <source>
        <dbReference type="ARBA" id="ARBA00012513"/>
    </source>
</evidence>
<dbReference type="FunFam" id="1.10.510.10:FF:000340">
    <property type="entry name" value="Serine threonine protein kinase"/>
    <property type="match status" value="1"/>
</dbReference>
<dbReference type="EMBL" id="HE650823">
    <property type="protein sequence ID" value="CCF57344.1"/>
    <property type="molecule type" value="Genomic_DNA"/>
</dbReference>
<feature type="region of interest" description="Disordered" evidence="11">
    <location>
        <begin position="998"/>
        <end position="1017"/>
    </location>
</feature>
<feature type="region of interest" description="Disordered" evidence="11">
    <location>
        <begin position="1147"/>
        <end position="1173"/>
    </location>
</feature>
<evidence type="ECO:0000259" key="12">
    <source>
        <dbReference type="PROSITE" id="PS50011"/>
    </source>
</evidence>
<dbReference type="GO" id="GO:0010508">
    <property type="term" value="P:positive regulation of autophagy"/>
    <property type="evidence" value="ECO:0007669"/>
    <property type="project" value="EnsemblFungi"/>
</dbReference>
<feature type="domain" description="Response regulatory" evidence="13">
    <location>
        <begin position="1314"/>
        <end position="1428"/>
    </location>
</feature>
<dbReference type="GO" id="GO:0005737">
    <property type="term" value="C:cytoplasm"/>
    <property type="evidence" value="ECO:0007669"/>
    <property type="project" value="EnsemblFungi"/>
</dbReference>
<evidence type="ECO:0000259" key="14">
    <source>
        <dbReference type="PROSITE" id="PS51285"/>
    </source>
</evidence>
<protein>
    <recommendedName>
        <fullName evidence="1">non-specific serine/threonine protein kinase</fullName>
        <ecNumber evidence="1">2.7.11.1</ecNumber>
    </recommendedName>
</protein>
<dbReference type="InterPro" id="IPR050236">
    <property type="entry name" value="Ser_Thr_kinase_AGC"/>
</dbReference>
<feature type="region of interest" description="Disordered" evidence="11">
    <location>
        <begin position="725"/>
        <end position="760"/>
    </location>
</feature>
<evidence type="ECO:0000256" key="8">
    <source>
        <dbReference type="ARBA" id="ARBA00047899"/>
    </source>
</evidence>
<keyword evidence="16" id="KW-1185">Reference proteome</keyword>
<comment type="catalytic activity">
    <reaction evidence="8">
        <text>L-threonyl-[protein] + ATP = O-phospho-L-threonyl-[protein] + ADP + H(+)</text>
        <dbReference type="Rhea" id="RHEA:46608"/>
        <dbReference type="Rhea" id="RHEA-COMP:11060"/>
        <dbReference type="Rhea" id="RHEA-COMP:11605"/>
        <dbReference type="ChEBI" id="CHEBI:15378"/>
        <dbReference type="ChEBI" id="CHEBI:30013"/>
        <dbReference type="ChEBI" id="CHEBI:30616"/>
        <dbReference type="ChEBI" id="CHEBI:61977"/>
        <dbReference type="ChEBI" id="CHEBI:456216"/>
        <dbReference type="EC" id="2.7.11.1"/>
    </reaction>
</comment>
<dbReference type="GO" id="GO:0006995">
    <property type="term" value="P:cellular response to nitrogen starvation"/>
    <property type="evidence" value="ECO:0007669"/>
    <property type="project" value="EnsemblFungi"/>
</dbReference>
<evidence type="ECO:0000313" key="16">
    <source>
        <dbReference type="Proteomes" id="UP000005220"/>
    </source>
</evidence>
<dbReference type="SUPFAM" id="SSF52172">
    <property type="entry name" value="CheY-like"/>
    <property type="match status" value="1"/>
</dbReference>
<feature type="region of interest" description="Disordered" evidence="11">
    <location>
        <begin position="443"/>
        <end position="470"/>
    </location>
</feature>
<accession>H2ASJ4</accession>
<feature type="compositionally biased region" description="Low complexity" evidence="11">
    <location>
        <begin position="1155"/>
        <end position="1168"/>
    </location>
</feature>
<dbReference type="GO" id="GO:0034605">
    <property type="term" value="P:cellular response to heat"/>
    <property type="evidence" value="ECO:0007669"/>
    <property type="project" value="EnsemblFungi"/>
</dbReference>
<dbReference type="GO" id="GO:1901992">
    <property type="term" value="P:positive regulation of mitotic cell cycle phase transition"/>
    <property type="evidence" value="ECO:0007669"/>
    <property type="project" value="EnsemblFungi"/>
</dbReference>
<evidence type="ECO:0000256" key="5">
    <source>
        <dbReference type="ARBA" id="ARBA00022741"/>
    </source>
</evidence>
<dbReference type="PROSITE" id="PS50110">
    <property type="entry name" value="RESPONSE_REGULATORY"/>
    <property type="match status" value="1"/>
</dbReference>
<dbReference type="OrthoDB" id="162894at2759"/>
<dbReference type="SMART" id="SM00220">
    <property type="entry name" value="S_TKc"/>
    <property type="match status" value="1"/>
</dbReference>
<evidence type="ECO:0000256" key="4">
    <source>
        <dbReference type="ARBA" id="ARBA00022679"/>
    </source>
</evidence>
<reference evidence="15 16" key="1">
    <citation type="journal article" date="2011" name="Proc. Natl. Acad. Sci. U.S.A.">
        <title>Evolutionary erosion of yeast sex chromosomes by mating-type switching accidents.</title>
        <authorList>
            <person name="Gordon J.L."/>
            <person name="Armisen D."/>
            <person name="Proux-Wera E."/>
            <person name="Oheigeartaigh S.S."/>
            <person name="Byrne K.P."/>
            <person name="Wolfe K.H."/>
        </authorList>
    </citation>
    <scope>NUCLEOTIDE SEQUENCE [LARGE SCALE GENOMIC DNA]</scope>
    <source>
        <strain evidence="16">ATCC 22294 / BCRC 22015 / CBS 2517 / CECT 1963 / NBRC 1671 / NRRL Y-8276</strain>
    </source>
</reference>
<feature type="region of interest" description="Disordered" evidence="11">
    <location>
        <begin position="1037"/>
        <end position="1067"/>
    </location>
</feature>
<feature type="region of interest" description="Disordered" evidence="11">
    <location>
        <begin position="503"/>
        <end position="537"/>
    </location>
</feature>
<dbReference type="InterPro" id="IPR001789">
    <property type="entry name" value="Sig_transdc_resp-reg_receiver"/>
</dbReference>
<dbReference type="InterPro" id="IPR011009">
    <property type="entry name" value="Kinase-like_dom_sf"/>
</dbReference>
<dbReference type="CDD" id="cd17546">
    <property type="entry name" value="REC_hyHK_CKI1_RcsC-like"/>
    <property type="match status" value="1"/>
</dbReference>
<dbReference type="PANTHER" id="PTHR24356:SF1">
    <property type="entry name" value="SERINE_THREONINE-PROTEIN KINASE GREATWALL"/>
    <property type="match status" value="1"/>
</dbReference>
<evidence type="ECO:0000256" key="2">
    <source>
        <dbReference type="ARBA" id="ARBA00022527"/>
    </source>
</evidence>
<feature type="compositionally biased region" description="Polar residues" evidence="11">
    <location>
        <begin position="459"/>
        <end position="468"/>
    </location>
</feature>
<dbReference type="GeneID" id="13885263"/>
<proteinExistence type="predicted"/>
<feature type="compositionally biased region" description="Polar residues" evidence="11">
    <location>
        <begin position="1249"/>
        <end position="1283"/>
    </location>
</feature>
<dbReference type="InterPro" id="IPR000719">
    <property type="entry name" value="Prot_kinase_dom"/>
</dbReference>
<dbReference type="PROSITE" id="PS51285">
    <property type="entry name" value="AGC_KINASE_CTER"/>
    <property type="match status" value="1"/>
</dbReference>
<dbReference type="CDD" id="cd05611">
    <property type="entry name" value="STKc_Rim15_like"/>
    <property type="match status" value="1"/>
</dbReference>
<feature type="region of interest" description="Disordered" evidence="11">
    <location>
        <begin position="1187"/>
        <end position="1207"/>
    </location>
</feature>
<dbReference type="SMART" id="SM00133">
    <property type="entry name" value="S_TK_X"/>
    <property type="match status" value="1"/>
</dbReference>
<keyword evidence="3" id="KW-0597">Phosphoprotein</keyword>
<evidence type="ECO:0000256" key="6">
    <source>
        <dbReference type="ARBA" id="ARBA00022777"/>
    </source>
</evidence>
<dbReference type="GO" id="GO:0070301">
    <property type="term" value="P:cellular response to hydrogen peroxide"/>
    <property type="evidence" value="ECO:0007669"/>
    <property type="project" value="EnsemblFungi"/>
</dbReference>
<dbReference type="SMART" id="SM00448">
    <property type="entry name" value="REC"/>
    <property type="match status" value="1"/>
</dbReference>
<keyword evidence="4" id="KW-0808">Transferase</keyword>
<dbReference type="InterPro" id="IPR011006">
    <property type="entry name" value="CheY-like_superfamily"/>
</dbReference>
<dbReference type="Pfam" id="PF00069">
    <property type="entry name" value="Pkinase"/>
    <property type="match status" value="2"/>
</dbReference>
<feature type="domain" description="Protein kinase" evidence="12">
    <location>
        <begin position="567"/>
        <end position="954"/>
    </location>
</feature>
<dbReference type="GO" id="GO:0004674">
    <property type="term" value="F:protein serine/threonine kinase activity"/>
    <property type="evidence" value="ECO:0007669"/>
    <property type="project" value="UniProtKB-KW"/>
</dbReference>
<dbReference type="PANTHER" id="PTHR24356">
    <property type="entry name" value="SERINE/THREONINE-PROTEIN KINASE"/>
    <property type="match status" value="1"/>
</dbReference>
<dbReference type="GO" id="GO:0005634">
    <property type="term" value="C:nucleus"/>
    <property type="evidence" value="ECO:0007669"/>
    <property type="project" value="EnsemblFungi"/>
</dbReference>
<dbReference type="InterPro" id="IPR000961">
    <property type="entry name" value="AGC-kinase_C"/>
</dbReference>
<dbReference type="RefSeq" id="XP_003956479.1">
    <property type="nucleotide sequence ID" value="XM_003956430.1"/>
</dbReference>
<feature type="compositionally biased region" description="Low complexity" evidence="11">
    <location>
        <begin position="518"/>
        <end position="537"/>
    </location>
</feature>
<feature type="compositionally biased region" description="Polar residues" evidence="11">
    <location>
        <begin position="738"/>
        <end position="748"/>
    </location>
</feature>
<feature type="compositionally biased region" description="Low complexity" evidence="11">
    <location>
        <begin position="749"/>
        <end position="760"/>
    </location>
</feature>
<comment type="caution">
    <text evidence="10">Lacks conserved residue(s) required for the propagation of feature annotation.</text>
</comment>
<keyword evidence="6" id="KW-0418">Kinase</keyword>
<dbReference type="EC" id="2.7.11.1" evidence="1"/>
<dbReference type="Gene3D" id="1.10.510.10">
    <property type="entry name" value="Transferase(Phosphotransferase) domain 1"/>
    <property type="match status" value="2"/>
</dbReference>
<comment type="catalytic activity">
    <reaction evidence="9">
        <text>L-seryl-[protein] + ATP = O-phospho-L-seryl-[protein] + ADP + H(+)</text>
        <dbReference type="Rhea" id="RHEA:17989"/>
        <dbReference type="Rhea" id="RHEA-COMP:9863"/>
        <dbReference type="Rhea" id="RHEA-COMP:11604"/>
        <dbReference type="ChEBI" id="CHEBI:15378"/>
        <dbReference type="ChEBI" id="CHEBI:29999"/>
        <dbReference type="ChEBI" id="CHEBI:30616"/>
        <dbReference type="ChEBI" id="CHEBI:83421"/>
        <dbReference type="ChEBI" id="CHEBI:456216"/>
        <dbReference type="EC" id="2.7.11.1"/>
    </reaction>
</comment>
<evidence type="ECO:0000256" key="11">
    <source>
        <dbReference type="SAM" id="MobiDB-lite"/>
    </source>
</evidence>
<evidence type="ECO:0000259" key="13">
    <source>
        <dbReference type="PROSITE" id="PS50110"/>
    </source>
</evidence>
<dbReference type="Gene3D" id="3.40.50.2300">
    <property type="match status" value="1"/>
</dbReference>
<dbReference type="PROSITE" id="PS50011">
    <property type="entry name" value="PROTEIN_KINASE_DOM"/>
    <property type="match status" value="1"/>
</dbReference>
<dbReference type="InParanoid" id="H2ASJ4"/>
<evidence type="ECO:0000256" key="10">
    <source>
        <dbReference type="PROSITE-ProRule" id="PRU00169"/>
    </source>
</evidence>
<sequence length="1450" mass="161724">MDTSSFYTAEDTKEPSISSLSSISYDEYIRIATERNPTILLELTLSGTVKYVSSQWKSIVGNDLTINQQISNEIVDEIDKSIFSDTIQKMCENDDLSYTVTFNVWSLITESILTLQATGVLIKDNNDLPSYTMWILKPYKDIDVIDEIVDLSNDFVNILGFGSKLFIDYLLAISDQKITNEFNLPLPKLELCSICETFVPEWWLETHSQTCIVEHRIESIIQLLHDNLVEQSNLINSFLDNNVSNELIYKDLPISTTKSESFLINILISLSDLCQYAININTSEEEYNETLKNDNTTINNDYSILNLQNENEKFSKIIYLFSPMTKSNIDSVQNWELSYDITDSITSNGLNLLVTDTIDLAKKKVDAVLRLDNAMKYSLRIKNEINNHVINAIQRQIQENINKLNMITFNDNNNNNNIQSPQPKLVQSGLFADSYLKIDAIPNSNNNTNIKTSSKNNSRSVTPTTQLGFNPIDTGDNSILTTQSNNASINIIHSPSNFKNSIGNDSNSHFLTPEQFPNNNANNNNNNNNNNTSSAYLNSPSLMNLPLSPLLLATNQMKTAPPSIKDYDIIKPISKGAYGSVYLAKKKLTGEYFAIKVLKKSDMIAKNQIMNVKSERAIMMIQSDKPYVAKLFATFQNKDNLFLVMEYLPGGDLATLIKMMGTLPNKWVKQYLSEVIIGVDDMHLNGIIHHDLKPDNLLIDSTGHIKLTDFGLSRAGLVKRHFKTINNESSKNQKKNSHTNSFDTPSTHSVSNNNNNSSSGILDESELSLSLFDFSRSNTPPPPSPAITASSTITTNTASGHARVPSLSISTPSYLRTDSLETSSVDSPSSDVALFDTKSSNSKKRHFFGTPDYLAPETILGAGEDVQCDWWSVGCILFELLLGYPPFTSNTTDEVFRKILDGNIQWPHFDSPDEEEEILLKNSAKDLISKLLTIDASKRLGANGSSEIKNHPYFDGVDWDHVYDEQASFVPNIEDPEDTDYFDSRGAVLEDFDEANGFESKNIKETDNNRSHHNSDIPEIHSFHSSESSIVSPLLNANTPRKWSAPTAPANSTNGHPTNPPPPLHRLSISSVLESVNPQDSIATNKSPSTMKSLSLAIPPHMRDRRTSKLNDPQTEFGSFYFRNLSALDKANKDAINRLKNEHKDSIAGHRRTLSVSSSEISSGSGKIKTNKITGSPIVNKSYLKSDTSSVRSYSPGRSTSLDQTIPSRKGSIISSEISTPLKMDFNHIKSPNLSAFNESDSMKFKSPLSPSTPSINRTSRVHSKMSTPVQMSSLNEFSTPEDSNRLQMISKMNSLRRKRSTNTPDGSISYDLDILLCEPIPIHRYSATMDLENLGCTVISAATGDELVTKATSDIKFDLIVTTLRLPNVYATDIIKLVKRANCVNSDTPIVAATNYYQDAVNTKFFDDVVEKPLSREKLRKLVSKYALKKSQEEEHTIVSDVEDLQVTK</sequence>
<organism evidence="15 16">
    <name type="scientific">Kazachstania africana (strain ATCC 22294 / BCRC 22015 / CBS 2517 / CECT 1963 / NBRC 1671 / NRRL Y-8276)</name>
    <name type="common">Yeast</name>
    <name type="synonym">Kluyveromyces africanus</name>
    <dbReference type="NCBI Taxonomy" id="1071382"/>
    <lineage>
        <taxon>Eukaryota</taxon>
        <taxon>Fungi</taxon>
        <taxon>Dikarya</taxon>
        <taxon>Ascomycota</taxon>
        <taxon>Saccharomycotina</taxon>
        <taxon>Saccharomycetes</taxon>
        <taxon>Saccharomycetales</taxon>
        <taxon>Saccharomycetaceae</taxon>
        <taxon>Kazachstania</taxon>
    </lineage>
</organism>
<evidence type="ECO:0000256" key="3">
    <source>
        <dbReference type="ARBA" id="ARBA00022553"/>
    </source>
</evidence>
<feature type="region of interest" description="Disordered" evidence="11">
    <location>
        <begin position="1245"/>
        <end position="1283"/>
    </location>
</feature>
<dbReference type="GO" id="GO:1903452">
    <property type="term" value="P:positive regulation of G1 to G0 transition"/>
    <property type="evidence" value="ECO:0007669"/>
    <property type="project" value="EnsemblFungi"/>
</dbReference>
<dbReference type="FunFam" id="3.30.200.20:FF:001008">
    <property type="entry name" value="Serine/threonine-protein kinase cek1"/>
    <property type="match status" value="1"/>
</dbReference>
<keyword evidence="5" id="KW-0547">Nucleotide-binding</keyword>
<dbReference type="FunCoup" id="H2ASJ4">
    <property type="interactions" value="305"/>
</dbReference>
<dbReference type="GO" id="GO:0005524">
    <property type="term" value="F:ATP binding"/>
    <property type="evidence" value="ECO:0007669"/>
    <property type="project" value="UniProtKB-KW"/>
</dbReference>
<dbReference type="GO" id="GO:0045944">
    <property type="term" value="P:positive regulation of transcription by RNA polymerase II"/>
    <property type="evidence" value="ECO:0007669"/>
    <property type="project" value="EnsemblFungi"/>
</dbReference>
<feature type="domain" description="AGC-kinase C-terminal" evidence="14">
    <location>
        <begin position="955"/>
        <end position="1010"/>
    </location>
</feature>
<feature type="compositionally biased region" description="Basic and acidic residues" evidence="11">
    <location>
        <begin position="1001"/>
        <end position="1017"/>
    </location>
</feature>
<gene>
    <name evidence="15" type="primary">KAFR0C03520</name>
    <name evidence="15" type="ORF">KAFR_0C03520</name>
</gene>
<dbReference type="HOGENOM" id="CLU_000709_4_2_1"/>
<dbReference type="GO" id="GO:0000160">
    <property type="term" value="P:phosphorelay signal transduction system"/>
    <property type="evidence" value="ECO:0007669"/>
    <property type="project" value="InterPro"/>
</dbReference>
<dbReference type="GO" id="GO:0051321">
    <property type="term" value="P:meiotic cell cycle"/>
    <property type="evidence" value="ECO:0007669"/>
    <property type="project" value="EnsemblFungi"/>
</dbReference>
<keyword evidence="2" id="KW-0723">Serine/threonine-protein kinase</keyword>
<evidence type="ECO:0000256" key="9">
    <source>
        <dbReference type="ARBA" id="ARBA00048679"/>
    </source>
</evidence>